<dbReference type="AlphaFoldDB" id="A0A9Q1JBF7"/>
<dbReference type="Proteomes" id="UP001152622">
    <property type="component" value="Chromosome 1"/>
</dbReference>
<evidence type="ECO:0000313" key="1">
    <source>
        <dbReference type="EMBL" id="KAJ8380546.1"/>
    </source>
</evidence>
<dbReference type="EMBL" id="JAINUF010000001">
    <property type="protein sequence ID" value="KAJ8380546.1"/>
    <property type="molecule type" value="Genomic_DNA"/>
</dbReference>
<organism evidence="1 2">
    <name type="scientific">Synaphobranchus kaupii</name>
    <name type="common">Kaup's arrowtooth eel</name>
    <dbReference type="NCBI Taxonomy" id="118154"/>
    <lineage>
        <taxon>Eukaryota</taxon>
        <taxon>Metazoa</taxon>
        <taxon>Chordata</taxon>
        <taxon>Craniata</taxon>
        <taxon>Vertebrata</taxon>
        <taxon>Euteleostomi</taxon>
        <taxon>Actinopterygii</taxon>
        <taxon>Neopterygii</taxon>
        <taxon>Teleostei</taxon>
        <taxon>Anguilliformes</taxon>
        <taxon>Synaphobranchidae</taxon>
        <taxon>Synaphobranchus</taxon>
    </lineage>
</organism>
<reference evidence="1" key="1">
    <citation type="journal article" date="2023" name="Science">
        <title>Genome structures resolve the early diversification of teleost fishes.</title>
        <authorList>
            <person name="Parey E."/>
            <person name="Louis A."/>
            <person name="Montfort J."/>
            <person name="Bouchez O."/>
            <person name="Roques C."/>
            <person name="Iampietro C."/>
            <person name="Lluch J."/>
            <person name="Castinel A."/>
            <person name="Donnadieu C."/>
            <person name="Desvignes T."/>
            <person name="Floi Bucao C."/>
            <person name="Jouanno E."/>
            <person name="Wen M."/>
            <person name="Mejri S."/>
            <person name="Dirks R."/>
            <person name="Jansen H."/>
            <person name="Henkel C."/>
            <person name="Chen W.J."/>
            <person name="Zahm M."/>
            <person name="Cabau C."/>
            <person name="Klopp C."/>
            <person name="Thompson A.W."/>
            <person name="Robinson-Rechavi M."/>
            <person name="Braasch I."/>
            <person name="Lecointre G."/>
            <person name="Bobe J."/>
            <person name="Postlethwait J.H."/>
            <person name="Berthelot C."/>
            <person name="Roest Crollius H."/>
            <person name="Guiguen Y."/>
        </authorList>
    </citation>
    <scope>NUCLEOTIDE SEQUENCE</scope>
    <source>
        <strain evidence="1">WJC10195</strain>
    </source>
</reference>
<proteinExistence type="predicted"/>
<protein>
    <submittedName>
        <fullName evidence="1">Uncharacterized protein</fullName>
    </submittedName>
</protein>
<sequence length="175" mass="19294">MFKAARVLEEARVSPVPSTPRVLTALLNLPTTPLVPSRSRYCFEKDSVKRRLQQLERAREGADCANIPPFSEIADADDDLLTVPKRKDKDSLHWCASIPWRPVRARPVPGALSPERAPVCPPNQECILCRSVGMTPGGEGVAWRSVGCGRNVLTEPFEMHESTRGELSSLRPVGL</sequence>
<name>A0A9Q1JBF7_SYNKA</name>
<gene>
    <name evidence="1" type="ORF">SKAU_G00013240</name>
</gene>
<accession>A0A9Q1JBF7</accession>
<comment type="caution">
    <text evidence="1">The sequence shown here is derived from an EMBL/GenBank/DDBJ whole genome shotgun (WGS) entry which is preliminary data.</text>
</comment>
<evidence type="ECO:0000313" key="2">
    <source>
        <dbReference type="Proteomes" id="UP001152622"/>
    </source>
</evidence>
<keyword evidence="2" id="KW-1185">Reference proteome</keyword>